<keyword evidence="3" id="KW-1133">Transmembrane helix</keyword>
<dbReference type="AlphaFoldDB" id="A0A2I5TML9"/>
<dbReference type="GO" id="GO:1904680">
    <property type="term" value="F:peptide transmembrane transporter activity"/>
    <property type="evidence" value="ECO:0007669"/>
    <property type="project" value="TreeGrafter"/>
</dbReference>
<evidence type="ECO:0000256" key="3">
    <source>
        <dbReference type="SAM" id="Phobius"/>
    </source>
</evidence>
<dbReference type="GO" id="GO:0030288">
    <property type="term" value="C:outer membrane-bounded periplasmic space"/>
    <property type="evidence" value="ECO:0007669"/>
    <property type="project" value="TreeGrafter"/>
</dbReference>
<dbReference type="PANTHER" id="PTHR30290:SF38">
    <property type="entry name" value="D,D-DIPEPTIDE-BINDING PERIPLASMIC PROTEIN DDPA-RELATED"/>
    <property type="match status" value="1"/>
</dbReference>
<dbReference type="Gene3D" id="3.40.190.10">
    <property type="entry name" value="Periplasmic binding protein-like II"/>
    <property type="match status" value="1"/>
</dbReference>
<feature type="domain" description="Solute-binding protein family 5" evidence="4">
    <location>
        <begin position="96"/>
        <end position="451"/>
    </location>
</feature>
<evidence type="ECO:0000259" key="4">
    <source>
        <dbReference type="Pfam" id="PF00496"/>
    </source>
</evidence>
<accession>A0A2I5TML9</accession>
<dbReference type="PANTHER" id="PTHR30290">
    <property type="entry name" value="PERIPLASMIC BINDING COMPONENT OF ABC TRANSPORTER"/>
    <property type="match status" value="1"/>
</dbReference>
<keyword evidence="3" id="KW-0812">Transmembrane</keyword>
<comment type="similarity">
    <text evidence="1">Belongs to the bacterial solute-binding protein 5 family.</text>
</comment>
<reference evidence="5 8" key="3">
    <citation type="submission" date="2017-11" db="EMBL/GenBank/DDBJ databases">
        <title>Complete genome sequence of Serratia sp. ATCC 39006 LacA.</title>
        <authorList>
            <person name="Hampton H.G."/>
            <person name="Jackson S.A."/>
            <person name="Jauregui R."/>
            <person name="Poulter G.T.M."/>
            <person name="Salmond G.P.C."/>
            <person name="Fineran P.C."/>
        </authorList>
    </citation>
    <scope>NUCLEOTIDE SEQUENCE [LARGE SCALE GENOMIC DNA]</scope>
    <source>
        <strain evidence="5 8">ATCC 39006</strain>
    </source>
</reference>
<evidence type="ECO:0000256" key="1">
    <source>
        <dbReference type="ARBA" id="ARBA00005695"/>
    </source>
</evidence>
<name>A0A2I5TML9_SERS3</name>
<protein>
    <submittedName>
        <fullName evidence="6">ABC transporter substrate-binding protein</fullName>
    </submittedName>
</protein>
<feature type="transmembrane region" description="Helical" evidence="3">
    <location>
        <begin position="20"/>
        <end position="39"/>
    </location>
</feature>
<gene>
    <name evidence="5" type="ORF">CWC46_17720</name>
    <name evidence="6" type="ORF">Ser39006_017720</name>
</gene>
<dbReference type="Proteomes" id="UP000017700">
    <property type="component" value="Chromosome"/>
</dbReference>
<dbReference type="PIRSF" id="PIRSF002741">
    <property type="entry name" value="MppA"/>
    <property type="match status" value="1"/>
</dbReference>
<dbReference type="InterPro" id="IPR030678">
    <property type="entry name" value="Peptide/Ni-bd"/>
</dbReference>
<reference evidence="6 7" key="1">
    <citation type="journal article" date="2013" name="Genome Announc.">
        <title>Draft genome sequence of Serratia sp. strain ATCC 39006, a model bacterium for analysis of the biosynthesis and regulation of prodigiosin, a carbapenem, and gas vesicles.</title>
        <authorList>
            <person name="Fineran P.C."/>
            <person name="Iglesias Cans M.C."/>
            <person name="Ramsay J.P."/>
            <person name="Wilf N.M."/>
            <person name="Cossyleon D."/>
            <person name="McNeil M.B."/>
            <person name="Williamson N.R."/>
            <person name="Monson R.E."/>
            <person name="Becher S.A."/>
            <person name="Stanton J.A."/>
            <person name="Brugger K."/>
            <person name="Brown S.D."/>
            <person name="Salmond G.P."/>
        </authorList>
    </citation>
    <scope>NUCLEOTIDE SEQUENCE [LARGE SCALE GENOMIC DNA]</scope>
    <source>
        <strain evidence="6">ATCC 39006</strain>
        <strain evidence="7">ATCC 39006 / SC 11482</strain>
    </source>
</reference>
<dbReference type="InterPro" id="IPR039424">
    <property type="entry name" value="SBP_5"/>
</dbReference>
<dbReference type="Pfam" id="PF00496">
    <property type="entry name" value="SBP_bac_5"/>
    <property type="match status" value="1"/>
</dbReference>
<dbReference type="EMBL" id="CP025084">
    <property type="protein sequence ID" value="AUH05806.1"/>
    <property type="molecule type" value="Genomic_DNA"/>
</dbReference>
<evidence type="ECO:0000313" key="6">
    <source>
        <dbReference type="EMBL" id="AUH05806.1"/>
    </source>
</evidence>
<evidence type="ECO:0000256" key="2">
    <source>
        <dbReference type="ARBA" id="ARBA00022729"/>
    </source>
</evidence>
<dbReference type="CDD" id="cd08512">
    <property type="entry name" value="PBP2_NikA_DppA_OppA_like_7"/>
    <property type="match status" value="1"/>
</dbReference>
<dbReference type="STRING" id="104623.Ser39006_01946"/>
<dbReference type="Gene3D" id="3.90.76.10">
    <property type="entry name" value="Dipeptide-binding Protein, Domain 1"/>
    <property type="match status" value="1"/>
</dbReference>
<dbReference type="KEGG" id="sera:Ser39006_017720"/>
<dbReference type="GO" id="GO:0043190">
    <property type="term" value="C:ATP-binding cassette (ABC) transporter complex"/>
    <property type="evidence" value="ECO:0007669"/>
    <property type="project" value="InterPro"/>
</dbReference>
<dbReference type="SUPFAM" id="SSF53850">
    <property type="entry name" value="Periplasmic binding protein-like II"/>
    <property type="match status" value="1"/>
</dbReference>
<evidence type="ECO:0000313" key="7">
    <source>
        <dbReference type="Proteomes" id="UP000017700"/>
    </source>
</evidence>
<reference evidence="6" key="2">
    <citation type="submission" date="2013-09" db="EMBL/GenBank/DDBJ databases">
        <authorList>
            <person name="Wang G."/>
            <person name="Yang Y."/>
            <person name="Su Y."/>
        </authorList>
    </citation>
    <scope>NUCLEOTIDE SEQUENCE</scope>
    <source>
        <strain evidence="6">ATCC 39006</strain>
    </source>
</reference>
<proteinExistence type="inferred from homology"/>
<evidence type="ECO:0000313" key="8">
    <source>
        <dbReference type="Proteomes" id="UP000233778"/>
    </source>
</evidence>
<reference evidence="6" key="4">
    <citation type="submission" date="2017-11" db="EMBL/GenBank/DDBJ databases">
        <title>Complete genome sequence of Serratia sp. ATCC 39006.</title>
        <authorList>
            <person name="Hampton H.G."/>
            <person name="Jackson S.A."/>
            <person name="Jauregui R."/>
            <person name="Poulter G.T.M."/>
            <person name="Salmond G.P.C."/>
            <person name="Fineran P.C."/>
        </authorList>
    </citation>
    <scope>NUCLEOTIDE SEQUENCE</scope>
    <source>
        <strain evidence="6">ATCC 39006</strain>
    </source>
</reference>
<dbReference type="InterPro" id="IPR000914">
    <property type="entry name" value="SBP_5_dom"/>
</dbReference>
<evidence type="ECO:0000313" key="5">
    <source>
        <dbReference type="EMBL" id="AUH01484.1"/>
    </source>
</evidence>
<dbReference type="KEGG" id="serq:CWC46_17720"/>
<dbReference type="Proteomes" id="UP000233778">
    <property type="component" value="Chromosome"/>
</dbReference>
<dbReference type="EMBL" id="CP025085">
    <property type="protein sequence ID" value="AUH01484.1"/>
    <property type="molecule type" value="Genomic_DNA"/>
</dbReference>
<dbReference type="GO" id="GO:0042938">
    <property type="term" value="P:dipeptide transport"/>
    <property type="evidence" value="ECO:0007669"/>
    <property type="project" value="TreeGrafter"/>
</dbReference>
<dbReference type="OrthoDB" id="9801912at2"/>
<keyword evidence="2" id="KW-0732">Signal</keyword>
<sequence>MRITTVITAITSTTPPLHPLFTRCVVAGTIMLAMAGAVLPAEAAVPKDMLVIGKAADPQTLDPAVTIDNNDWTVTYPAYQRLVQYKTENGKGSTQVEGELAASWTASDDQLVWTFKLKPGEKFDDGSEVNAAAVKWSFDRLMQIGQGPSEAFPKDMQVTVVDPMTVRFTLKTPFAPFLYTLANDGASIVNPAIAKAHPDDQGRAWLSTHTAGSGPYMLARWQKGQQLVMVPNTYYHGPKPAFKRVTVKIIGESASRRLQLSRGDIDIADSLPVDQLAALKKEGKVAVDEFPALRVTYLYLNNAKAPLNNVDYRRAISWATDYQGMVKGILGGNAKQMRGPIPDGMWGFDATAMQYSLNLAKAKAALSNVKDHSQTLDFLYSDNDPNWESIALSMQATLASVGIHVKLEKLANATMRDRIGKGDYDISIGNWSPDFADPYMYMNYWFESDKKGLPGNRSFYSNPAVDALLKKAVLVSDQKQRTDYYQQAEKIVINDAAYVYLFQKNYQVAMNKQVQGFVFNPMLEQVFNVGQMSKK</sequence>
<organism evidence="6 7">
    <name type="scientific">Serratia sp. (strain ATCC 39006)</name>
    <name type="common">Prodigiosinella confusarubida</name>
    <dbReference type="NCBI Taxonomy" id="104623"/>
    <lineage>
        <taxon>Bacteria</taxon>
        <taxon>Pseudomonadati</taxon>
        <taxon>Pseudomonadota</taxon>
        <taxon>Gammaproteobacteria</taxon>
        <taxon>Enterobacterales</taxon>
        <taxon>Pectobacteriaceae</taxon>
        <taxon>Prodigiosinella</taxon>
    </lineage>
</organism>
<keyword evidence="3" id="KW-0472">Membrane</keyword>
<dbReference type="Gene3D" id="3.10.105.10">
    <property type="entry name" value="Dipeptide-binding Protein, Domain 3"/>
    <property type="match status" value="1"/>
</dbReference>
<keyword evidence="7" id="KW-1185">Reference proteome</keyword>